<dbReference type="GO" id="GO:0045547">
    <property type="term" value="F:ditrans,polycis-polyprenyl diphosphate synthase [(2E,6E)-farnesyl diphosphate specific] activity"/>
    <property type="evidence" value="ECO:0007669"/>
    <property type="project" value="TreeGrafter"/>
</dbReference>
<dbReference type="EMBL" id="CP070608">
    <property type="protein sequence ID" value="QSE98584.1"/>
    <property type="molecule type" value="Genomic_DNA"/>
</dbReference>
<feature type="binding site" evidence="2">
    <location>
        <position position="26"/>
    </location>
    <ligand>
        <name>substrate</name>
    </ligand>
</feature>
<dbReference type="Gene3D" id="3.40.1180.10">
    <property type="entry name" value="Decaprenyl diphosphate synthase-like"/>
    <property type="match status" value="1"/>
</dbReference>
<dbReference type="FunFam" id="3.40.1180.10:FF:000001">
    <property type="entry name" value="(2E,6E)-farnesyl-diphosphate-specific ditrans,polycis-undecaprenyl-diphosphate synthase"/>
    <property type="match status" value="1"/>
</dbReference>
<gene>
    <name evidence="3" type="ORF">JR347_05755</name>
</gene>
<dbReference type="PANTHER" id="PTHR10291">
    <property type="entry name" value="DEHYDRODOLICHYL DIPHOSPHATE SYNTHASE FAMILY MEMBER"/>
    <property type="match status" value="1"/>
</dbReference>
<dbReference type="EC" id="2.5.1.-" evidence="2"/>
<dbReference type="GO" id="GO:0000287">
    <property type="term" value="F:magnesium ion binding"/>
    <property type="evidence" value="ECO:0007669"/>
    <property type="project" value="UniProtKB-UniRule"/>
</dbReference>
<organism evidence="3 4">
    <name type="scientific">Fulvivirga lutea</name>
    <dbReference type="NCBI Taxonomy" id="2810512"/>
    <lineage>
        <taxon>Bacteria</taxon>
        <taxon>Pseudomonadati</taxon>
        <taxon>Bacteroidota</taxon>
        <taxon>Cytophagia</taxon>
        <taxon>Cytophagales</taxon>
        <taxon>Fulvivirgaceae</taxon>
        <taxon>Fulvivirga</taxon>
    </lineage>
</organism>
<feature type="active site" evidence="2">
    <location>
        <position position="21"/>
    </location>
</feature>
<dbReference type="InterPro" id="IPR018520">
    <property type="entry name" value="UPP_synth-like_CS"/>
</dbReference>
<dbReference type="PROSITE" id="PS01066">
    <property type="entry name" value="UPP_SYNTHASE"/>
    <property type="match status" value="1"/>
</dbReference>
<keyword evidence="4" id="KW-1185">Reference proteome</keyword>
<sequence>MNPTINIDKDNLPTHIAVIMDGNGRWAKGKGAARIFGHKNAIEAVRDVTEGCAELGVKYLTLYAFSTENWARPKTEVKGLMQLLVHTIKAEIGTLQKNDVKLNAIGDLSSLPNNCQNELAEAIELTKQNKGLVLTLALSYSGRWEILEATKSIAKAVQSGEIQIDEIDTELFRSNLMSKNIPDPELLIRTSGEMRISNFLLWQLAYTEIYITQKLWPDFRKNDLNEAILAYQRRERRFGQISEQVN</sequence>
<feature type="active site" description="Proton acceptor" evidence="2">
    <location>
        <position position="69"/>
    </location>
</feature>
<feature type="binding site" evidence="2">
    <location>
        <begin position="66"/>
        <end position="68"/>
    </location>
    <ligand>
        <name>substrate</name>
    </ligand>
</feature>
<dbReference type="Pfam" id="PF01255">
    <property type="entry name" value="Prenyltransf"/>
    <property type="match status" value="1"/>
</dbReference>
<evidence type="ECO:0000313" key="4">
    <source>
        <dbReference type="Proteomes" id="UP000662783"/>
    </source>
</evidence>
<keyword evidence="2" id="KW-0460">Magnesium</keyword>
<feature type="binding site" evidence="2">
    <location>
        <position position="72"/>
    </location>
    <ligand>
        <name>substrate</name>
    </ligand>
</feature>
<dbReference type="SUPFAM" id="SSF64005">
    <property type="entry name" value="Undecaprenyl diphosphate synthase"/>
    <property type="match status" value="1"/>
</dbReference>
<dbReference type="PANTHER" id="PTHR10291:SF0">
    <property type="entry name" value="DEHYDRODOLICHYL DIPHOSPHATE SYNTHASE 2"/>
    <property type="match status" value="1"/>
</dbReference>
<keyword evidence="1 2" id="KW-0808">Transferase</keyword>
<dbReference type="RefSeq" id="WP_205723098.1">
    <property type="nucleotide sequence ID" value="NZ_CP070608.1"/>
</dbReference>
<feature type="binding site" evidence="2">
    <location>
        <position position="34"/>
    </location>
    <ligand>
        <name>substrate</name>
    </ligand>
</feature>
<comment type="function">
    <text evidence="2">Catalyzes the condensation of isopentenyl diphosphate (IPP) with allylic pyrophosphates generating different type of terpenoids.</text>
</comment>
<proteinExistence type="inferred from homology"/>
<dbReference type="GO" id="GO:0016094">
    <property type="term" value="P:polyprenol biosynthetic process"/>
    <property type="evidence" value="ECO:0007669"/>
    <property type="project" value="TreeGrafter"/>
</dbReference>
<keyword evidence="2" id="KW-0479">Metal-binding</keyword>
<comment type="cofactor">
    <cofactor evidence="2">
        <name>Mg(2+)</name>
        <dbReference type="ChEBI" id="CHEBI:18420"/>
    </cofactor>
    <text evidence="2">Binds 2 magnesium ions per subunit.</text>
</comment>
<evidence type="ECO:0000313" key="3">
    <source>
        <dbReference type="EMBL" id="QSE98584.1"/>
    </source>
</evidence>
<evidence type="ECO:0000256" key="1">
    <source>
        <dbReference type="ARBA" id="ARBA00022679"/>
    </source>
</evidence>
<comment type="similarity">
    <text evidence="2">Belongs to the UPP synthase family.</text>
</comment>
<reference evidence="3" key="1">
    <citation type="submission" date="2021-02" db="EMBL/GenBank/DDBJ databases">
        <title>Fulvivirga sp. S481 isolated from sea water.</title>
        <authorList>
            <person name="Bae S.S."/>
            <person name="Baek K."/>
        </authorList>
    </citation>
    <scope>NUCLEOTIDE SEQUENCE</scope>
    <source>
        <strain evidence="3">S481</strain>
    </source>
</reference>
<protein>
    <recommendedName>
        <fullName evidence="2">Isoprenyl transferase</fullName>
        <ecNumber evidence="2">2.5.1.-</ecNumber>
    </recommendedName>
</protein>
<dbReference type="NCBIfam" id="TIGR00055">
    <property type="entry name" value="uppS"/>
    <property type="match status" value="1"/>
</dbReference>
<dbReference type="AlphaFoldDB" id="A0A974WIL5"/>
<evidence type="ECO:0000256" key="2">
    <source>
        <dbReference type="HAMAP-Rule" id="MF_01139"/>
    </source>
</evidence>
<dbReference type="NCBIfam" id="NF011405">
    <property type="entry name" value="PRK14830.1"/>
    <property type="match status" value="1"/>
</dbReference>
<comment type="subunit">
    <text evidence="2">Homodimer.</text>
</comment>
<feature type="binding site" evidence="2">
    <location>
        <position position="70"/>
    </location>
    <ligand>
        <name>substrate</name>
    </ligand>
</feature>
<dbReference type="InterPro" id="IPR036424">
    <property type="entry name" value="UPP_synth-like_sf"/>
</dbReference>
<dbReference type="CDD" id="cd00475">
    <property type="entry name" value="Cis_IPPS"/>
    <property type="match status" value="1"/>
</dbReference>
<name>A0A974WIL5_9BACT</name>
<dbReference type="Proteomes" id="UP000662783">
    <property type="component" value="Chromosome"/>
</dbReference>
<accession>A0A974WIL5</accession>
<dbReference type="KEGG" id="fuv:JR347_05755"/>
<dbReference type="InterPro" id="IPR001441">
    <property type="entry name" value="UPP_synth-like"/>
</dbReference>
<feature type="binding site" evidence="2">
    <location>
        <position position="38"/>
    </location>
    <ligand>
        <name>substrate</name>
    </ligand>
</feature>
<dbReference type="HAMAP" id="MF_01139">
    <property type="entry name" value="ISPT"/>
    <property type="match status" value="1"/>
</dbReference>
<feature type="binding site" evidence="2">
    <location>
        <position position="208"/>
    </location>
    <ligand>
        <name>Mg(2+)</name>
        <dbReference type="ChEBI" id="CHEBI:18420"/>
    </ligand>
</feature>
<feature type="binding site" evidence="2">
    <location>
        <position position="21"/>
    </location>
    <ligand>
        <name>Mg(2+)</name>
        <dbReference type="ChEBI" id="CHEBI:18420"/>
    </ligand>
</feature>
<feature type="binding site" evidence="2">
    <location>
        <begin position="22"/>
        <end position="25"/>
    </location>
    <ligand>
        <name>substrate</name>
    </ligand>
</feature>
<feature type="binding site" evidence="2">
    <location>
        <begin position="195"/>
        <end position="197"/>
    </location>
    <ligand>
        <name>substrate</name>
    </ligand>
</feature>
<feature type="binding site" evidence="2">
    <location>
        <position position="189"/>
    </location>
    <ligand>
        <name>substrate</name>
    </ligand>
</feature>